<evidence type="ECO:0000313" key="3">
    <source>
        <dbReference type="Proteomes" id="UP000824540"/>
    </source>
</evidence>
<proteinExistence type="predicted"/>
<accession>A0A8T2P1V8</accession>
<evidence type="ECO:0000256" key="1">
    <source>
        <dbReference type="SAM" id="MobiDB-lite"/>
    </source>
</evidence>
<feature type="compositionally biased region" description="Polar residues" evidence="1">
    <location>
        <begin position="38"/>
        <end position="55"/>
    </location>
</feature>
<dbReference type="Proteomes" id="UP000824540">
    <property type="component" value="Unassembled WGS sequence"/>
</dbReference>
<gene>
    <name evidence="2" type="ORF">JZ751_013792</name>
</gene>
<organism evidence="2 3">
    <name type="scientific">Albula glossodonta</name>
    <name type="common">roundjaw bonefish</name>
    <dbReference type="NCBI Taxonomy" id="121402"/>
    <lineage>
        <taxon>Eukaryota</taxon>
        <taxon>Metazoa</taxon>
        <taxon>Chordata</taxon>
        <taxon>Craniata</taxon>
        <taxon>Vertebrata</taxon>
        <taxon>Euteleostomi</taxon>
        <taxon>Actinopterygii</taxon>
        <taxon>Neopterygii</taxon>
        <taxon>Teleostei</taxon>
        <taxon>Albuliformes</taxon>
        <taxon>Albulidae</taxon>
        <taxon>Albula</taxon>
    </lineage>
</organism>
<feature type="region of interest" description="Disordered" evidence="1">
    <location>
        <begin position="26"/>
        <end position="55"/>
    </location>
</feature>
<sequence>MSFPRLGREERRSGIVADGHCVRTSGCPEEDVTAAGTRRSQLASPSSHSEVGSRSAGSLAVSLLRGRCKVVRSQDSGPFHEPLSELLASFDRGYALRRQSRSQNSPYGLATFETLESGSASEVWVSVR</sequence>
<protein>
    <submittedName>
        <fullName evidence="2">Uncharacterized protein</fullName>
    </submittedName>
</protein>
<name>A0A8T2P1V8_9TELE</name>
<comment type="caution">
    <text evidence="2">The sequence shown here is derived from an EMBL/GenBank/DDBJ whole genome shotgun (WGS) entry which is preliminary data.</text>
</comment>
<keyword evidence="3" id="KW-1185">Reference proteome</keyword>
<evidence type="ECO:0000313" key="2">
    <source>
        <dbReference type="EMBL" id="KAG9343622.1"/>
    </source>
</evidence>
<dbReference type="EMBL" id="JAFBMS010000023">
    <property type="protein sequence ID" value="KAG9343622.1"/>
    <property type="molecule type" value="Genomic_DNA"/>
</dbReference>
<dbReference type="AlphaFoldDB" id="A0A8T2P1V8"/>
<reference evidence="2" key="1">
    <citation type="thesis" date="2021" institute="BYU ScholarsArchive" country="Provo, UT, USA">
        <title>Applications of and Algorithms for Genome Assembly and Genomic Analyses with an Emphasis on Marine Teleosts.</title>
        <authorList>
            <person name="Pickett B.D."/>
        </authorList>
    </citation>
    <scope>NUCLEOTIDE SEQUENCE</scope>
    <source>
        <strain evidence="2">HI-2016</strain>
    </source>
</reference>